<dbReference type="AlphaFoldDB" id="A0A7J3ZL09"/>
<proteinExistence type="predicted"/>
<reference evidence="1" key="1">
    <citation type="journal article" date="2020" name="mSystems">
        <title>Genome- and Community-Level Interaction Insights into Carbon Utilization and Element Cycling Functions of Hydrothermarchaeota in Hydrothermal Sediment.</title>
        <authorList>
            <person name="Zhou Z."/>
            <person name="Liu Y."/>
            <person name="Xu W."/>
            <person name="Pan J."/>
            <person name="Luo Z.H."/>
            <person name="Li M."/>
        </authorList>
    </citation>
    <scope>NUCLEOTIDE SEQUENCE [LARGE SCALE GENOMIC DNA]</scope>
    <source>
        <strain evidence="1">SpSt-1116</strain>
    </source>
</reference>
<name>A0A7J3ZL09_9CREN</name>
<protein>
    <submittedName>
        <fullName evidence="1">Uncharacterized protein</fullName>
    </submittedName>
</protein>
<sequence>MSSVESKKRPLQVIKLASREIPVDERLLSVMRRYVETQMTLEELARELGLESWEEAYELVKKIPAWLMWTPFALWEVSA</sequence>
<accession>A0A7J3ZL09</accession>
<comment type="caution">
    <text evidence="1">The sequence shown here is derived from an EMBL/GenBank/DDBJ whole genome shotgun (WGS) entry which is preliminary data.</text>
</comment>
<dbReference type="EMBL" id="DRZC01000071">
    <property type="protein sequence ID" value="HHQ80767.1"/>
    <property type="molecule type" value="Genomic_DNA"/>
</dbReference>
<gene>
    <name evidence="1" type="ORF">ENM78_04895</name>
</gene>
<organism evidence="1">
    <name type="scientific">Fervidicoccus fontis</name>
    <dbReference type="NCBI Taxonomy" id="683846"/>
    <lineage>
        <taxon>Archaea</taxon>
        <taxon>Thermoproteota</taxon>
        <taxon>Thermoprotei</taxon>
        <taxon>Fervidicoccales</taxon>
        <taxon>Fervidicoccaceae</taxon>
        <taxon>Fervidicoccus</taxon>
    </lineage>
</organism>
<evidence type="ECO:0000313" key="1">
    <source>
        <dbReference type="EMBL" id="HHQ80767.1"/>
    </source>
</evidence>